<proteinExistence type="predicted"/>
<dbReference type="Proteomes" id="UP000264002">
    <property type="component" value="Unassembled WGS sequence"/>
</dbReference>
<dbReference type="PANTHER" id="PTHR46211">
    <property type="entry name" value="GLYCEROPHOSPHORYL DIESTER PHOSPHODIESTERASE"/>
    <property type="match status" value="1"/>
</dbReference>
<feature type="domain" description="GP-PDE" evidence="1">
    <location>
        <begin position="1"/>
        <end position="238"/>
    </location>
</feature>
<dbReference type="PANTHER" id="PTHR46211:SF1">
    <property type="entry name" value="GLYCEROPHOSPHODIESTER PHOSPHODIESTERASE, CYTOPLASMIC"/>
    <property type="match status" value="1"/>
</dbReference>
<organism evidence="2 3">
    <name type="scientific">Sphaerochaeta halotolerans</name>
    <dbReference type="NCBI Taxonomy" id="2293840"/>
    <lineage>
        <taxon>Bacteria</taxon>
        <taxon>Pseudomonadati</taxon>
        <taxon>Spirochaetota</taxon>
        <taxon>Spirochaetia</taxon>
        <taxon>Spirochaetales</taxon>
        <taxon>Sphaerochaetaceae</taxon>
        <taxon>Sphaerochaeta</taxon>
    </lineage>
</organism>
<dbReference type="SUPFAM" id="SSF51695">
    <property type="entry name" value="PLC-like phosphodiesterases"/>
    <property type="match status" value="1"/>
</dbReference>
<gene>
    <name evidence="2" type="ORF">DYP60_09855</name>
</gene>
<evidence type="ECO:0000259" key="1">
    <source>
        <dbReference type="PROSITE" id="PS51704"/>
    </source>
</evidence>
<dbReference type="Gene3D" id="3.20.20.190">
    <property type="entry name" value="Phosphatidylinositol (PI) phosphodiesterase"/>
    <property type="match status" value="1"/>
</dbReference>
<reference evidence="3" key="1">
    <citation type="submission" date="2018-08" db="EMBL/GenBank/DDBJ databases">
        <authorList>
            <person name="Grouzdev D.S."/>
            <person name="Krutkina M.S."/>
        </authorList>
    </citation>
    <scope>NUCLEOTIDE SEQUENCE [LARGE SCALE GENOMIC DNA]</scope>
    <source>
        <strain evidence="3">4-11</strain>
    </source>
</reference>
<evidence type="ECO:0000313" key="3">
    <source>
        <dbReference type="Proteomes" id="UP000264002"/>
    </source>
</evidence>
<sequence length="244" mass="27440">MKIYAHRGYSGFYPENTMLAFQKAWEAGSDGIELDVQLTKDGELVVIHDETLDRTTDHTGRVCDYTLEELKTCNAAAKSSYANTFMTIPTFEEYCAWAATTNLVTNIEIKSSVIYYPDIEEKTLEMVKRYQLEEKILISSFNHLSLCAVKAIDASILCGALVPETGLVNAGHAAQKFGFECFHPPYCAMSKEAVQECHDHQVQVNVWTVNTMHQLVDCFNWGCDGIFTNYPDVCRAFVDAKKNS</sequence>
<accession>A0A372MGC5</accession>
<dbReference type="GO" id="GO:0008081">
    <property type="term" value="F:phosphoric diester hydrolase activity"/>
    <property type="evidence" value="ECO:0007669"/>
    <property type="project" value="InterPro"/>
</dbReference>
<dbReference type="CDD" id="cd08563">
    <property type="entry name" value="GDPD_TtGDE_like"/>
    <property type="match status" value="1"/>
</dbReference>
<reference evidence="2 3" key="2">
    <citation type="submission" date="2018-09" db="EMBL/GenBank/DDBJ databases">
        <title>Genome of Sphaerochaeta halotolerans strain 4-11.</title>
        <authorList>
            <person name="Nazina T.N."/>
            <person name="Sokolova D.S."/>
        </authorList>
    </citation>
    <scope>NUCLEOTIDE SEQUENCE [LARGE SCALE GENOMIC DNA]</scope>
    <source>
        <strain evidence="2 3">4-11</strain>
    </source>
</reference>
<dbReference type="AlphaFoldDB" id="A0A372MGC5"/>
<dbReference type="RefSeq" id="WP_117330853.1">
    <property type="nucleotide sequence ID" value="NZ_QUWK01000009.1"/>
</dbReference>
<dbReference type="InterPro" id="IPR030395">
    <property type="entry name" value="GP_PDE_dom"/>
</dbReference>
<dbReference type="InterPro" id="IPR017946">
    <property type="entry name" value="PLC-like_Pdiesterase_TIM-brl"/>
</dbReference>
<dbReference type="EMBL" id="QUWK01000009">
    <property type="protein sequence ID" value="RFU94493.1"/>
    <property type="molecule type" value="Genomic_DNA"/>
</dbReference>
<name>A0A372MGC5_9SPIR</name>
<dbReference type="Pfam" id="PF03009">
    <property type="entry name" value="GDPD"/>
    <property type="match status" value="1"/>
</dbReference>
<keyword evidence="3" id="KW-1185">Reference proteome</keyword>
<dbReference type="GO" id="GO:0006629">
    <property type="term" value="P:lipid metabolic process"/>
    <property type="evidence" value="ECO:0007669"/>
    <property type="project" value="InterPro"/>
</dbReference>
<comment type="caution">
    <text evidence="2">The sequence shown here is derived from an EMBL/GenBank/DDBJ whole genome shotgun (WGS) entry which is preliminary data.</text>
</comment>
<protein>
    <submittedName>
        <fullName evidence="2">Glycerophosphodiester phosphodiesterase</fullName>
    </submittedName>
</protein>
<dbReference type="PROSITE" id="PS51704">
    <property type="entry name" value="GP_PDE"/>
    <property type="match status" value="1"/>
</dbReference>
<evidence type="ECO:0000313" key="2">
    <source>
        <dbReference type="EMBL" id="RFU94493.1"/>
    </source>
</evidence>